<dbReference type="InterPro" id="IPR004453">
    <property type="entry name" value="QueG"/>
</dbReference>
<feature type="binding site" evidence="9">
    <location>
        <position position="213"/>
    </location>
    <ligand>
        <name>[4Fe-4S] cluster</name>
        <dbReference type="ChEBI" id="CHEBI:49883"/>
        <label>2</label>
    </ligand>
</feature>
<feature type="binding site" evidence="9">
    <location>
        <position position="184"/>
    </location>
    <ligand>
        <name>cob(II)alamin</name>
        <dbReference type="ChEBI" id="CHEBI:16304"/>
    </ligand>
</feature>
<feature type="binding site" evidence="9">
    <location>
        <position position="206"/>
    </location>
    <ligand>
        <name>[4Fe-4S] cluster</name>
        <dbReference type="ChEBI" id="CHEBI:49883"/>
        <label>1</label>
    </ligand>
</feature>
<evidence type="ECO:0000259" key="10">
    <source>
        <dbReference type="PROSITE" id="PS51379"/>
    </source>
</evidence>
<dbReference type="PANTHER" id="PTHR30002:SF4">
    <property type="entry name" value="EPOXYQUEUOSINE REDUCTASE"/>
    <property type="match status" value="1"/>
</dbReference>
<evidence type="ECO:0000256" key="1">
    <source>
        <dbReference type="ARBA" id="ARBA00022485"/>
    </source>
</evidence>
<dbReference type="Pfam" id="PF13484">
    <property type="entry name" value="Fer4_16"/>
    <property type="match status" value="1"/>
</dbReference>
<feature type="binding site" evidence="9">
    <location>
        <position position="256"/>
    </location>
    <ligand>
        <name>[4Fe-4S] cluster</name>
        <dbReference type="ChEBI" id="CHEBI:49883"/>
        <label>2</label>
    </ligand>
</feature>
<feature type="binding site" evidence="9">
    <location>
        <position position="231"/>
    </location>
    <ligand>
        <name>cob(II)alamin</name>
        <dbReference type="ChEBI" id="CHEBI:16304"/>
    </ligand>
</feature>
<evidence type="ECO:0000256" key="4">
    <source>
        <dbReference type="ARBA" id="ARBA00022723"/>
    </source>
</evidence>
<keyword evidence="9" id="KW-0846">Cobalamin</keyword>
<feature type="active site" description="Proton donor" evidence="9">
    <location>
        <position position="149"/>
    </location>
</feature>
<keyword evidence="3 9" id="KW-0819">tRNA processing</keyword>
<dbReference type="EMBL" id="JAUSVK010000001">
    <property type="protein sequence ID" value="MDQ0392317.1"/>
    <property type="molecule type" value="Genomic_DNA"/>
</dbReference>
<keyword evidence="4 9" id="KW-0479">Metal-binding</keyword>
<comment type="caution">
    <text evidence="11">The sequence shown here is derived from an EMBL/GenBank/DDBJ whole genome shotgun (WGS) entry which is preliminary data.</text>
</comment>
<feature type="binding site" evidence="9">
    <location>
        <position position="229"/>
    </location>
    <ligand>
        <name>[4Fe-4S] cluster</name>
        <dbReference type="ChEBI" id="CHEBI:49883"/>
        <label>2</label>
    </ligand>
</feature>
<keyword evidence="6 9" id="KW-0560">Oxidoreductase</keyword>
<dbReference type="Gene3D" id="1.25.10.10">
    <property type="entry name" value="Leucine-rich Repeat Variant"/>
    <property type="match status" value="1"/>
</dbReference>
<dbReference type="InterPro" id="IPR017900">
    <property type="entry name" value="4Fe4S_Fe_S_CS"/>
</dbReference>
<name>A0ABU0FCI5_9HYPH</name>
<feature type="binding site" evidence="9">
    <location>
        <position position="238"/>
    </location>
    <ligand>
        <name>tRNA</name>
        <dbReference type="ChEBI" id="CHEBI:17843"/>
    </ligand>
</feature>
<dbReference type="InterPro" id="IPR016024">
    <property type="entry name" value="ARM-type_fold"/>
</dbReference>
<dbReference type="HAMAP" id="MF_00916">
    <property type="entry name" value="QueG"/>
    <property type="match status" value="1"/>
</dbReference>
<comment type="subunit">
    <text evidence="9">Monomer.</text>
</comment>
<keyword evidence="2 9" id="KW-0963">Cytoplasm</keyword>
<dbReference type="PANTHER" id="PTHR30002">
    <property type="entry name" value="EPOXYQUEUOSINE REDUCTASE"/>
    <property type="match status" value="1"/>
</dbReference>
<dbReference type="SUPFAM" id="SSF48371">
    <property type="entry name" value="ARM repeat"/>
    <property type="match status" value="1"/>
</dbReference>
<dbReference type="PROSITE" id="PS00198">
    <property type="entry name" value="4FE4S_FER_1"/>
    <property type="match status" value="1"/>
</dbReference>
<evidence type="ECO:0000256" key="9">
    <source>
        <dbReference type="HAMAP-Rule" id="MF_00916"/>
    </source>
</evidence>
<dbReference type="PROSITE" id="PS51379">
    <property type="entry name" value="4FE4S_FER_2"/>
    <property type="match status" value="1"/>
</dbReference>
<keyword evidence="7 9" id="KW-0408">Iron</keyword>
<dbReference type="NCBIfam" id="TIGR00276">
    <property type="entry name" value="tRNA epoxyqueuosine(34) reductase QueG"/>
    <property type="match status" value="1"/>
</dbReference>
<feature type="binding site" evidence="9">
    <location>
        <position position="203"/>
    </location>
    <ligand>
        <name>[4Fe-4S] cluster</name>
        <dbReference type="ChEBI" id="CHEBI:49883"/>
        <label>1</label>
    </ligand>
</feature>
<comment type="function">
    <text evidence="9">Catalyzes the conversion of epoxyqueuosine (oQ) to queuosine (Q), which is a hypermodified base found in the wobble positions of tRNA(Asp), tRNA(Asn), tRNA(His) and tRNA(Tyr).</text>
</comment>
<comment type="cofactor">
    <cofactor evidence="9">
        <name>cob(II)alamin</name>
        <dbReference type="ChEBI" id="CHEBI:16304"/>
    </cofactor>
</comment>
<comment type="catalytic activity">
    <reaction evidence="9">
        <text>epoxyqueuosine(34) in tRNA + AH2 = queuosine(34) in tRNA + A + H2O</text>
        <dbReference type="Rhea" id="RHEA:32159"/>
        <dbReference type="Rhea" id="RHEA-COMP:18571"/>
        <dbReference type="Rhea" id="RHEA-COMP:18582"/>
        <dbReference type="ChEBI" id="CHEBI:13193"/>
        <dbReference type="ChEBI" id="CHEBI:15377"/>
        <dbReference type="ChEBI" id="CHEBI:17499"/>
        <dbReference type="ChEBI" id="CHEBI:194431"/>
        <dbReference type="ChEBI" id="CHEBI:194443"/>
        <dbReference type="EC" id="1.17.99.6"/>
    </reaction>
</comment>
<evidence type="ECO:0000256" key="3">
    <source>
        <dbReference type="ARBA" id="ARBA00022694"/>
    </source>
</evidence>
<proteinExistence type="inferred from homology"/>
<feature type="binding site" evidence="9">
    <location>
        <position position="263"/>
    </location>
    <ligand>
        <name>[4Fe-4S] cluster</name>
        <dbReference type="ChEBI" id="CHEBI:49883"/>
        <label>1</label>
    </ligand>
</feature>
<feature type="domain" description="4Fe-4S ferredoxin-type" evidence="10">
    <location>
        <begin position="191"/>
        <end position="223"/>
    </location>
</feature>
<sequence>MVPHTDRSPEPTRPAPAASGLKASLIVRARAEGFDAVRVTGPDAIPAAPERLRSFLDSGFQGSMAWMAERAEQRGDPRILWPDVRSIVMLGLNYGPGSDPRLGLEDRAGGLISAYAQGDDYHDVVKKKLKSLGRWLGETTGQALKVFVDTAPVMEKPLAAAAGLGWQGKHTNLVSREFGSWLFLGAIFSAAAIEPDGPERDHCGSCRACLDACPTAAFPAPYRLDARRCISYLTIENKGPIPRRFRAAIGNRIYGCDDCLAACPWNKFAQTAREQRLAARAELRQPRLLDLARLDDAGFRALFARNPVKRIGRDRFMRNVLVALGNGGDGAAVPAVERLLRDPSPLVRGAAIWALSRLAPERLAAASALAVDETDGEVRTEWCEAGIDFQGNAANLSHSDGLP</sequence>
<dbReference type="Gene3D" id="3.30.70.20">
    <property type="match status" value="1"/>
</dbReference>
<feature type="binding site" evidence="9">
    <location>
        <position position="149"/>
    </location>
    <ligand>
        <name>cob(II)alamin</name>
        <dbReference type="ChEBI" id="CHEBI:16304"/>
    </ligand>
</feature>
<keyword evidence="8 9" id="KW-0411">Iron-sulfur</keyword>
<accession>A0ABU0FCI5</accession>
<feature type="binding site" evidence="9">
    <location>
        <position position="74"/>
    </location>
    <ligand>
        <name>cob(II)alamin</name>
        <dbReference type="ChEBI" id="CHEBI:16304"/>
    </ligand>
</feature>
<comment type="cofactor">
    <cofactor evidence="9">
        <name>[4Fe-4S] cluster</name>
        <dbReference type="ChEBI" id="CHEBI:49883"/>
    </cofactor>
    <text evidence="9">Binds 2 [4Fe-4S] clusters per monomer.</text>
</comment>
<evidence type="ECO:0000313" key="11">
    <source>
        <dbReference type="EMBL" id="MDQ0392317.1"/>
    </source>
</evidence>
<dbReference type="Pfam" id="PF13646">
    <property type="entry name" value="HEAT_2"/>
    <property type="match status" value="1"/>
</dbReference>
<dbReference type="InterPro" id="IPR011989">
    <property type="entry name" value="ARM-like"/>
</dbReference>
<comment type="similarity">
    <text evidence="9">Belongs to the QueG family.</text>
</comment>
<keyword evidence="12" id="KW-1185">Reference proteome</keyword>
<keyword evidence="1 9" id="KW-0004">4Fe-4S</keyword>
<organism evidence="11 12">
    <name type="scientific">Labrys monachus</name>
    <dbReference type="NCBI Taxonomy" id="217067"/>
    <lineage>
        <taxon>Bacteria</taxon>
        <taxon>Pseudomonadati</taxon>
        <taxon>Pseudomonadota</taxon>
        <taxon>Alphaproteobacteria</taxon>
        <taxon>Hyphomicrobiales</taxon>
        <taxon>Xanthobacteraceae</taxon>
        <taxon>Labrys</taxon>
    </lineage>
</organism>
<feature type="binding site" evidence="9">
    <location>
        <begin position="256"/>
        <end position="257"/>
    </location>
    <ligand>
        <name>cob(II)alamin</name>
        <dbReference type="ChEBI" id="CHEBI:16304"/>
    </ligand>
</feature>
<feature type="binding site" evidence="9">
    <location>
        <position position="173"/>
    </location>
    <ligand>
        <name>cob(II)alamin</name>
        <dbReference type="ChEBI" id="CHEBI:16304"/>
    </ligand>
</feature>
<evidence type="ECO:0000256" key="2">
    <source>
        <dbReference type="ARBA" id="ARBA00022490"/>
    </source>
</evidence>
<feature type="binding site" evidence="9">
    <location>
        <position position="259"/>
    </location>
    <ligand>
        <name>[4Fe-4S] cluster</name>
        <dbReference type="ChEBI" id="CHEBI:49883"/>
        <label>2</label>
    </ligand>
</feature>
<evidence type="ECO:0000256" key="6">
    <source>
        <dbReference type="ARBA" id="ARBA00023002"/>
    </source>
</evidence>
<comment type="subcellular location">
    <subcellularLocation>
        <location evidence="9">Cytoplasm</location>
    </subcellularLocation>
</comment>
<evidence type="ECO:0000313" key="12">
    <source>
        <dbReference type="Proteomes" id="UP001237448"/>
    </source>
</evidence>
<gene>
    <name evidence="9" type="primary">queG</name>
    <name evidence="11" type="ORF">J3R73_002109</name>
</gene>
<comment type="pathway">
    <text evidence="9">tRNA modification; tRNA-queuosine biosynthesis.</text>
</comment>
<dbReference type="EC" id="1.17.99.6" evidence="9"/>
<protein>
    <recommendedName>
        <fullName evidence="9">Epoxyqueuosine reductase</fullName>
        <ecNumber evidence="9">1.17.99.6</ecNumber>
    </recommendedName>
    <alternativeName>
        <fullName evidence="9">Queuosine biosynthesis protein QueG</fullName>
    </alternativeName>
</protein>
<keyword evidence="5 9" id="KW-0671">Queuosine biosynthesis</keyword>
<comment type="caution">
    <text evidence="9">Lacks conserved residue(s) required for the propagation of feature annotation.</text>
</comment>
<evidence type="ECO:0000256" key="7">
    <source>
        <dbReference type="ARBA" id="ARBA00023004"/>
    </source>
</evidence>
<dbReference type="GO" id="GO:0052693">
    <property type="term" value="F:epoxyqueuosine reductase activity"/>
    <property type="evidence" value="ECO:0007669"/>
    <property type="project" value="UniProtKB-EC"/>
</dbReference>
<dbReference type="Pfam" id="PF08331">
    <property type="entry name" value="QueG_DUF1730"/>
    <property type="match status" value="1"/>
</dbReference>
<keyword evidence="9" id="KW-0170">Cobalt</keyword>
<reference evidence="11 12" key="1">
    <citation type="submission" date="2023-07" db="EMBL/GenBank/DDBJ databases">
        <title>Genomic Encyclopedia of Type Strains, Phase IV (KMG-IV): sequencing the most valuable type-strain genomes for metagenomic binning, comparative biology and taxonomic classification.</title>
        <authorList>
            <person name="Goeker M."/>
        </authorList>
    </citation>
    <scope>NUCLEOTIDE SEQUENCE [LARGE SCALE GENOMIC DNA]</scope>
    <source>
        <strain evidence="11 12">DSM 5896</strain>
    </source>
</reference>
<dbReference type="InterPro" id="IPR013542">
    <property type="entry name" value="QueG_DUF1730"/>
</dbReference>
<feature type="binding site" evidence="9">
    <location>
        <position position="209"/>
    </location>
    <ligand>
        <name>[4Fe-4S] cluster</name>
        <dbReference type="ChEBI" id="CHEBI:49883"/>
        <label>1</label>
    </ligand>
</feature>
<evidence type="ECO:0000256" key="5">
    <source>
        <dbReference type="ARBA" id="ARBA00022785"/>
    </source>
</evidence>
<dbReference type="Proteomes" id="UP001237448">
    <property type="component" value="Unassembled WGS sequence"/>
</dbReference>
<evidence type="ECO:0000256" key="8">
    <source>
        <dbReference type="ARBA" id="ARBA00023014"/>
    </source>
</evidence>
<dbReference type="InterPro" id="IPR017896">
    <property type="entry name" value="4Fe4S_Fe-S-bd"/>
</dbReference>
<dbReference type="SUPFAM" id="SSF46548">
    <property type="entry name" value="alpha-helical ferredoxin"/>
    <property type="match status" value="1"/>
</dbReference>
<dbReference type="RefSeq" id="WP_307426010.1">
    <property type="nucleotide sequence ID" value="NZ_JAUSVK010000001.1"/>
</dbReference>